<dbReference type="PANTHER" id="PTHR43585:SF2">
    <property type="entry name" value="ATP-GRASP ENZYME FSQD"/>
    <property type="match status" value="1"/>
</dbReference>
<dbReference type="PROSITE" id="PS50975">
    <property type="entry name" value="ATP_GRASP"/>
    <property type="match status" value="1"/>
</dbReference>
<dbReference type="InterPro" id="IPR011761">
    <property type="entry name" value="ATP-grasp"/>
</dbReference>
<dbReference type="SUPFAM" id="SSF56059">
    <property type="entry name" value="Glutathione synthetase ATP-binding domain-like"/>
    <property type="match status" value="1"/>
</dbReference>
<organism evidence="4 5">
    <name type="scientific">Burkholderia humptydooensis</name>
    <dbReference type="NCBI Taxonomy" id="430531"/>
    <lineage>
        <taxon>Bacteria</taxon>
        <taxon>Pseudomonadati</taxon>
        <taxon>Pseudomonadota</taxon>
        <taxon>Betaproteobacteria</taxon>
        <taxon>Burkholderiales</taxon>
        <taxon>Burkholderiaceae</taxon>
        <taxon>Burkholderia</taxon>
        <taxon>pseudomallei group</taxon>
    </lineage>
</organism>
<dbReference type="PANTHER" id="PTHR43585">
    <property type="entry name" value="FUMIPYRROLE BIOSYNTHESIS PROTEIN C"/>
    <property type="match status" value="1"/>
</dbReference>
<dbReference type="EMBL" id="CP065687">
    <property type="protein sequence ID" value="QPS46253.1"/>
    <property type="molecule type" value="Genomic_DNA"/>
</dbReference>
<gene>
    <name evidence="4" type="ORF">I6G56_29600</name>
</gene>
<evidence type="ECO:0000256" key="2">
    <source>
        <dbReference type="ARBA" id="ARBA00022741"/>
    </source>
</evidence>
<proteinExistence type="predicted"/>
<reference evidence="4 5" key="1">
    <citation type="submission" date="2020-12" db="EMBL/GenBank/DDBJ databases">
        <title>FDA dAtabase for Regulatory Grade micrObial Sequences (FDA-ARGOS): Supporting development and validation of Infectious Disease Dx tests.</title>
        <authorList>
            <person name="Nelson B."/>
            <person name="Plummer A."/>
            <person name="Tallon L."/>
            <person name="Sadzewicz L."/>
            <person name="Zhao X."/>
            <person name="Boylan J."/>
            <person name="Ott S."/>
            <person name="Bowen H."/>
            <person name="Vavikolanu K."/>
            <person name="Mehta A."/>
            <person name="Aluvathingal J."/>
            <person name="Nadendla S."/>
            <person name="Myers T."/>
            <person name="Yan Y."/>
            <person name="Sichtig H."/>
        </authorList>
    </citation>
    <scope>NUCLEOTIDE SEQUENCE [LARGE SCALE GENOMIC DNA]</scope>
    <source>
        <strain evidence="4 5">FDAARGOS_899</strain>
    </source>
</reference>
<dbReference type="Pfam" id="PF13535">
    <property type="entry name" value="ATP-grasp_4"/>
    <property type="match status" value="1"/>
</dbReference>
<evidence type="ECO:0000313" key="4">
    <source>
        <dbReference type="EMBL" id="QPS46253.1"/>
    </source>
</evidence>
<accession>A0A7T2U5W2</accession>
<evidence type="ECO:0000256" key="1">
    <source>
        <dbReference type="ARBA" id="ARBA00022598"/>
    </source>
</evidence>
<name>A0A7U4P8D2_9BURK</name>
<protein>
    <submittedName>
        <fullName evidence="4">ATP-grasp domain-containing protein</fullName>
    </submittedName>
</protein>
<dbReference type="GO" id="GO:0005524">
    <property type="term" value="F:ATP binding"/>
    <property type="evidence" value="ECO:0007669"/>
    <property type="project" value="UniProtKB-UniRule"/>
</dbReference>
<dbReference type="KEGG" id="bhg:I6G56_29600"/>
<keyword evidence="3" id="KW-0067">ATP-binding</keyword>
<evidence type="ECO:0000256" key="3">
    <source>
        <dbReference type="ARBA" id="ARBA00022840"/>
    </source>
</evidence>
<dbReference type="GO" id="GO:0046872">
    <property type="term" value="F:metal ion binding"/>
    <property type="evidence" value="ECO:0007669"/>
    <property type="project" value="InterPro"/>
</dbReference>
<dbReference type="Gene3D" id="3.30.470.20">
    <property type="entry name" value="ATP-grasp fold, B domain"/>
    <property type="match status" value="1"/>
</dbReference>
<keyword evidence="1" id="KW-0436">Ligase</keyword>
<sequence>MASTGVLILSHCGFSFAEDLIAAIHARGLQAYVLSSKPLPEHGDARLQALRDKAEAVLSADSHVLAENDVLHAIAALRESNAAVIACVSVWEGYRALMALANASLDVSDVPAKRIAALRDKHFVRNALQRAELSRSGARLLTPESLDVLKRDGRAYFVKPARGIASYGAFRLTADTTWSTLADIATRARDDTVYASALGDDIAFIAEDYVAGIEFSFEALTVNGETFVVAIHEKCQLTEANGTVLEDSCTSPPVSISAAGIAAGIDWLRAVLAHFSLDWGCFHVEARFDGDRWDLIEINPRIGGSLISPSVGALNEEANLLELWLDLLLAQTKERAHPSFRDTLARLAYTANGTPPTANATFFRVYFAAPGHIDRIEIRPLSRPPALTHILLKAGDVVEQASREVFLGQLLWHMTRDAQKAELPTLLAESANAIDVHYHSSSIALEA</sequence>
<dbReference type="RefSeq" id="WP_043282964.1">
    <property type="nucleotide sequence ID" value="NZ_CP013382.1"/>
</dbReference>
<dbReference type="InterPro" id="IPR052032">
    <property type="entry name" value="ATP-dep_AA_Ligase"/>
</dbReference>
<dbReference type="AlphaFoldDB" id="A0A7U4P8D2"/>
<keyword evidence="2" id="KW-0547">Nucleotide-binding</keyword>
<dbReference type="GO" id="GO:0016874">
    <property type="term" value="F:ligase activity"/>
    <property type="evidence" value="ECO:0007669"/>
    <property type="project" value="UniProtKB-KW"/>
</dbReference>
<accession>A0A7U4P8D2</accession>
<evidence type="ECO:0000313" key="5">
    <source>
        <dbReference type="Proteomes" id="UP000594943"/>
    </source>
</evidence>
<dbReference type="Proteomes" id="UP000594943">
    <property type="component" value="Chromosome 2"/>
</dbReference>